<evidence type="ECO:0000313" key="3">
    <source>
        <dbReference type="Proteomes" id="UP000177349"/>
    </source>
</evidence>
<proteinExistence type="predicted"/>
<evidence type="ECO:0000313" key="2">
    <source>
        <dbReference type="EMBL" id="OGY92073.1"/>
    </source>
</evidence>
<organism evidence="2 3">
    <name type="scientific">Candidatus Komeilibacteria bacterium RIFCSPLOWO2_01_FULL_53_11</name>
    <dbReference type="NCBI Taxonomy" id="1798552"/>
    <lineage>
        <taxon>Bacteria</taxon>
        <taxon>Candidatus Komeiliibacteriota</taxon>
    </lineage>
</organism>
<dbReference type="AlphaFoldDB" id="A0A1G2BSF5"/>
<protein>
    <submittedName>
        <fullName evidence="2">Uncharacterized protein</fullName>
    </submittedName>
</protein>
<evidence type="ECO:0000256" key="1">
    <source>
        <dbReference type="SAM" id="MobiDB-lite"/>
    </source>
</evidence>
<gene>
    <name evidence="2" type="ORF">A3B31_01785</name>
</gene>
<accession>A0A1G2BSF5</accession>
<comment type="caution">
    <text evidence="2">The sequence shown here is derived from an EMBL/GenBank/DDBJ whole genome shotgun (WGS) entry which is preliminary data.</text>
</comment>
<dbReference type="Proteomes" id="UP000177349">
    <property type="component" value="Unassembled WGS sequence"/>
</dbReference>
<sequence>MFPITKRQEILLSLLTLHWQGGMELKRKLEEAVGRTLVIGTFYSDIGILEQLCFAERRLIEPPDSQKRLRGGHPIAEFRLTNDGLHQQARYSEKEKGSLTPMVPEQAS</sequence>
<feature type="region of interest" description="Disordered" evidence="1">
    <location>
        <begin position="82"/>
        <end position="108"/>
    </location>
</feature>
<dbReference type="EMBL" id="MHKN01000025">
    <property type="protein sequence ID" value="OGY92073.1"/>
    <property type="molecule type" value="Genomic_DNA"/>
</dbReference>
<reference evidence="2 3" key="1">
    <citation type="journal article" date="2016" name="Nat. Commun.">
        <title>Thousands of microbial genomes shed light on interconnected biogeochemical processes in an aquifer system.</title>
        <authorList>
            <person name="Anantharaman K."/>
            <person name="Brown C.T."/>
            <person name="Hug L.A."/>
            <person name="Sharon I."/>
            <person name="Castelle C.J."/>
            <person name="Probst A.J."/>
            <person name="Thomas B.C."/>
            <person name="Singh A."/>
            <person name="Wilkins M.J."/>
            <person name="Karaoz U."/>
            <person name="Brodie E.L."/>
            <person name="Williams K.H."/>
            <person name="Hubbard S.S."/>
            <person name="Banfield J.F."/>
        </authorList>
    </citation>
    <scope>NUCLEOTIDE SEQUENCE [LARGE SCALE GENOMIC DNA]</scope>
</reference>
<name>A0A1G2BSF5_9BACT</name>